<dbReference type="OrthoDB" id="693186at2759"/>
<evidence type="ECO:0000313" key="2">
    <source>
        <dbReference type="Proteomes" id="UP000479710"/>
    </source>
</evidence>
<proteinExistence type="predicted"/>
<organism evidence="1 2">
    <name type="scientific">Oryza meyeriana var. granulata</name>
    <dbReference type="NCBI Taxonomy" id="110450"/>
    <lineage>
        <taxon>Eukaryota</taxon>
        <taxon>Viridiplantae</taxon>
        <taxon>Streptophyta</taxon>
        <taxon>Embryophyta</taxon>
        <taxon>Tracheophyta</taxon>
        <taxon>Spermatophyta</taxon>
        <taxon>Magnoliopsida</taxon>
        <taxon>Liliopsida</taxon>
        <taxon>Poales</taxon>
        <taxon>Poaceae</taxon>
        <taxon>BOP clade</taxon>
        <taxon>Oryzoideae</taxon>
        <taxon>Oryzeae</taxon>
        <taxon>Oryzinae</taxon>
        <taxon>Oryza</taxon>
        <taxon>Oryza meyeriana</taxon>
    </lineage>
</organism>
<evidence type="ECO:0000313" key="1">
    <source>
        <dbReference type="EMBL" id="KAF0925992.1"/>
    </source>
</evidence>
<sequence>MASSSSSSSTAALGHPVSEKLIGDNFLIGQNFLVLRAQALPAMRGAQLTSYLDGTKEVPHPQIEIVKKVDDKEVKEVIDNLAYSQWVA</sequence>
<protein>
    <submittedName>
        <fullName evidence="1">Uncharacterized protein</fullName>
    </submittedName>
</protein>
<gene>
    <name evidence="1" type="ORF">E2562_019935</name>
</gene>
<accession>A0A6G1EMZ1</accession>
<dbReference type="EMBL" id="SPHZ02000003">
    <property type="protein sequence ID" value="KAF0925992.1"/>
    <property type="molecule type" value="Genomic_DNA"/>
</dbReference>
<keyword evidence="2" id="KW-1185">Reference proteome</keyword>
<comment type="caution">
    <text evidence="1">The sequence shown here is derived from an EMBL/GenBank/DDBJ whole genome shotgun (WGS) entry which is preliminary data.</text>
</comment>
<dbReference type="AlphaFoldDB" id="A0A6G1EMZ1"/>
<name>A0A6G1EMZ1_9ORYZ</name>
<dbReference type="Proteomes" id="UP000479710">
    <property type="component" value="Unassembled WGS sequence"/>
</dbReference>
<reference evidence="1 2" key="1">
    <citation type="submission" date="2019-11" db="EMBL/GenBank/DDBJ databases">
        <title>Whole genome sequence of Oryza granulata.</title>
        <authorList>
            <person name="Li W."/>
        </authorList>
    </citation>
    <scope>NUCLEOTIDE SEQUENCE [LARGE SCALE GENOMIC DNA]</scope>
    <source>
        <strain evidence="2">cv. Menghai</strain>
        <tissue evidence="1">Leaf</tissue>
    </source>
</reference>